<dbReference type="KEGG" id="mde:101893297"/>
<dbReference type="OrthoDB" id="207378at2759"/>
<evidence type="ECO:0000256" key="2">
    <source>
        <dbReference type="SAM" id="SignalP"/>
    </source>
</evidence>
<dbReference type="Pfam" id="PF01757">
    <property type="entry name" value="Acyl_transf_3"/>
    <property type="match status" value="1"/>
</dbReference>
<dbReference type="eggNOG" id="KOG3700">
    <property type="taxonomic scope" value="Eukaryota"/>
</dbReference>
<dbReference type="RefSeq" id="XP_005177978.1">
    <property type="nucleotide sequence ID" value="XM_005177921.2"/>
</dbReference>
<reference evidence="4" key="1">
    <citation type="submission" date="2020-05" db="UniProtKB">
        <authorList>
            <consortium name="EnsemblMetazoa"/>
        </authorList>
    </citation>
    <scope>IDENTIFICATION</scope>
    <source>
        <strain evidence="4">Aabys</strain>
    </source>
</reference>
<keyword evidence="2" id="KW-0732">Signal</keyword>
<feature type="transmembrane region" description="Helical" evidence="1">
    <location>
        <begin position="500"/>
        <end position="518"/>
    </location>
</feature>
<feature type="transmembrane region" description="Helical" evidence="1">
    <location>
        <begin position="217"/>
        <end position="239"/>
    </location>
</feature>
<feature type="transmembrane region" description="Helical" evidence="1">
    <location>
        <begin position="547"/>
        <end position="563"/>
    </location>
</feature>
<keyword evidence="1" id="KW-0472">Membrane</keyword>
<dbReference type="VEuPathDB" id="VectorBase:MDOMA2_001306"/>
<feature type="transmembrane region" description="Helical" evidence="1">
    <location>
        <begin position="697"/>
        <end position="719"/>
    </location>
</feature>
<organism evidence="4">
    <name type="scientific">Musca domestica</name>
    <name type="common">House fly</name>
    <dbReference type="NCBI Taxonomy" id="7370"/>
    <lineage>
        <taxon>Eukaryota</taxon>
        <taxon>Metazoa</taxon>
        <taxon>Ecdysozoa</taxon>
        <taxon>Arthropoda</taxon>
        <taxon>Hexapoda</taxon>
        <taxon>Insecta</taxon>
        <taxon>Pterygota</taxon>
        <taxon>Neoptera</taxon>
        <taxon>Endopterygota</taxon>
        <taxon>Diptera</taxon>
        <taxon>Brachycera</taxon>
        <taxon>Muscomorpha</taxon>
        <taxon>Muscoidea</taxon>
        <taxon>Muscidae</taxon>
        <taxon>Musca</taxon>
    </lineage>
</organism>
<feature type="signal peptide" evidence="2">
    <location>
        <begin position="1"/>
        <end position="17"/>
    </location>
</feature>
<evidence type="ECO:0000256" key="1">
    <source>
        <dbReference type="SAM" id="Phobius"/>
    </source>
</evidence>
<dbReference type="PANTHER" id="PTHR11161:SF15">
    <property type="entry name" value="GH19286P-RELATED"/>
    <property type="match status" value="1"/>
</dbReference>
<name>A0A1I8MGR2_MUSDO</name>
<dbReference type="VEuPathDB" id="VectorBase:MDOA004708"/>
<feature type="chain" id="PRO_5044560354" evidence="2">
    <location>
        <begin position="18"/>
        <end position="728"/>
    </location>
</feature>
<evidence type="ECO:0000313" key="6">
    <source>
        <dbReference type="RefSeq" id="XP_005177978.1"/>
    </source>
</evidence>
<feature type="transmembrane region" description="Helical" evidence="1">
    <location>
        <begin position="584"/>
        <end position="604"/>
    </location>
</feature>
<dbReference type="GeneID" id="101893297"/>
<keyword evidence="5" id="KW-1185">Reference proteome</keyword>
<protein>
    <submittedName>
        <fullName evidence="6">Nose resistant to fluoxetine protein 6</fullName>
    </submittedName>
</protein>
<dbReference type="GO" id="GO:0016747">
    <property type="term" value="F:acyltransferase activity, transferring groups other than amino-acyl groups"/>
    <property type="evidence" value="ECO:0007669"/>
    <property type="project" value="InterPro"/>
</dbReference>
<gene>
    <name evidence="4" type="primary">101893297</name>
    <name evidence="6" type="synonym">LOC101893297</name>
</gene>
<sequence>MRLWSIILATLYVQVGCRNGSTVASERVANSNQQRLALAKQNFLVGIASLGALHETNHTRCGQELEMLLQAVSDHRLWALKVLDYFGAPPKSFTWGNYYWFGTPDLCDDLNQPFRISLAHSQPIMFNVSSPFEMHFVVVYTNFTSPYTIDLRLPFETLIHVGLCLPKSCSSSRIHNYANLYFESNVFETQEKFDLEMRVVDVKIPHFSTMKFFKQTASIIFVIILIASISLPILAEIVYKSKHRLQLQHSLCRKNAKLGGGVRSYQQQRQQRQTEPNKRQAESSQWEQMLMCFLISENFAAVTSLDNSNRNSVFLTSMAGLRSVVCMWITVFHVYYYSLFAMSNTPYIFARLEMFALQPIMQACFYVDVFFIMSSFLLVFNFLSNGRQMQRIAANTWWENVKMFLSSLLQRYMRLTPVMIITMLLSTMIFDVVNMYSPFRLGEHSGLYCKTTWWYNLLYIHNLIDMDRICCSWTWYLACEMQYFVLFTAFLYVYAKHRKVAQATFAAFALAVVAIGWSSNYTNGISFEIDVIYSTLNQLYVKPWVRIPPYVGGAITGWFMHGLHQQKTPSSEQEVTLQRRNSNLLRRLATQSFWFLAFLIYIATNFMSYWRSTPSWAVASIMSVGKLIFALCIGGVIIQCSRGHGGILNRLLSARPLLFLSKFCFSIYMLAPIIVVFMFAMRNEPTNFTEIGSGADFLAVIVLAIMSGMLLFTLVELPVHRISNILLK</sequence>
<feature type="transmembrane region" description="Helical" evidence="1">
    <location>
        <begin position="616"/>
        <end position="638"/>
    </location>
</feature>
<dbReference type="AlphaFoldDB" id="A0A1I8MGR2"/>
<accession>A0A1I8MGR2</accession>
<feature type="domain" description="Nose resistant-to-fluoxetine protein N-terminal" evidence="3">
    <location>
        <begin position="58"/>
        <end position="196"/>
    </location>
</feature>
<keyword evidence="1" id="KW-1133">Transmembrane helix</keyword>
<proteinExistence type="predicted"/>
<feature type="transmembrane region" description="Helical" evidence="1">
    <location>
        <begin position="659"/>
        <end position="681"/>
    </location>
</feature>
<feature type="transmembrane region" description="Helical" evidence="1">
    <location>
        <begin position="473"/>
        <end position="493"/>
    </location>
</feature>
<evidence type="ECO:0000259" key="3">
    <source>
        <dbReference type="SMART" id="SM00703"/>
    </source>
</evidence>
<feature type="transmembrane region" description="Helical" evidence="1">
    <location>
        <begin position="319"/>
        <end position="340"/>
    </location>
</feature>
<feature type="transmembrane region" description="Helical" evidence="1">
    <location>
        <begin position="412"/>
        <end position="430"/>
    </location>
</feature>
<dbReference type="PANTHER" id="PTHR11161">
    <property type="entry name" value="O-ACYLTRANSFERASE"/>
    <property type="match status" value="1"/>
</dbReference>
<dbReference type="Pfam" id="PF20146">
    <property type="entry name" value="NRF"/>
    <property type="match status" value="1"/>
</dbReference>
<evidence type="ECO:0000313" key="5">
    <source>
        <dbReference type="Proteomes" id="UP001652621"/>
    </source>
</evidence>
<dbReference type="InterPro" id="IPR052728">
    <property type="entry name" value="O2_lipid_transport_reg"/>
</dbReference>
<dbReference type="Proteomes" id="UP001652621">
    <property type="component" value="Unplaced"/>
</dbReference>
<dbReference type="InterPro" id="IPR002656">
    <property type="entry name" value="Acyl_transf_3_dom"/>
</dbReference>
<dbReference type="EnsemblMetazoa" id="MDOA004708-RA">
    <property type="protein sequence ID" value="MDOA004708-PA"/>
    <property type="gene ID" value="MDOA004708"/>
</dbReference>
<dbReference type="InterPro" id="IPR006621">
    <property type="entry name" value="Nose-resist-to-fluoxetine_N"/>
</dbReference>
<keyword evidence="1" id="KW-0812">Transmembrane</keyword>
<reference evidence="6" key="2">
    <citation type="submission" date="2025-04" db="UniProtKB">
        <authorList>
            <consortium name="RefSeq"/>
        </authorList>
    </citation>
    <scope>IDENTIFICATION</scope>
    <source>
        <strain evidence="6">Aabys</strain>
    </source>
</reference>
<feature type="transmembrane region" description="Helical" evidence="1">
    <location>
        <begin position="360"/>
        <end position="383"/>
    </location>
</feature>
<evidence type="ECO:0000313" key="4">
    <source>
        <dbReference type="EnsemblMetazoa" id="MDOA004708-PA"/>
    </source>
</evidence>
<dbReference type="SMART" id="SM00703">
    <property type="entry name" value="NRF"/>
    <property type="match status" value="1"/>
</dbReference>